<keyword evidence="4" id="KW-0255">Endonuclease</keyword>
<evidence type="ECO:0000313" key="9">
    <source>
        <dbReference type="Proteomes" id="UP001515500"/>
    </source>
</evidence>
<dbReference type="PANTHER" id="PTHR37984">
    <property type="entry name" value="PROTEIN CBG26694"/>
    <property type="match status" value="1"/>
</dbReference>
<dbReference type="InterPro" id="IPR043128">
    <property type="entry name" value="Rev_trsase/Diguanyl_cyclase"/>
</dbReference>
<keyword evidence="6" id="KW-0175">Coiled coil</keyword>
<dbReference type="GO" id="GO:0016779">
    <property type="term" value="F:nucleotidyltransferase activity"/>
    <property type="evidence" value="ECO:0007669"/>
    <property type="project" value="UniProtKB-KW"/>
</dbReference>
<dbReference type="CDD" id="cd00303">
    <property type="entry name" value="retropepsin_like"/>
    <property type="match status" value="1"/>
</dbReference>
<dbReference type="InterPro" id="IPR043502">
    <property type="entry name" value="DNA/RNA_pol_sf"/>
</dbReference>
<keyword evidence="3" id="KW-0540">Nuclease</keyword>
<keyword evidence="1" id="KW-0808">Transferase</keyword>
<dbReference type="Gene3D" id="3.10.20.370">
    <property type="match status" value="1"/>
</dbReference>
<dbReference type="GO" id="GO:0004519">
    <property type="term" value="F:endonuclease activity"/>
    <property type="evidence" value="ECO:0007669"/>
    <property type="project" value="UniProtKB-KW"/>
</dbReference>
<dbReference type="InterPro" id="IPR000477">
    <property type="entry name" value="RT_dom"/>
</dbReference>
<feature type="domain" description="Reverse transcriptase" evidence="8">
    <location>
        <begin position="626"/>
        <end position="805"/>
    </location>
</feature>
<dbReference type="Gene3D" id="3.10.10.10">
    <property type="entry name" value="HIV Type 1 Reverse Transcriptase, subunit A, domain 1"/>
    <property type="match status" value="1"/>
</dbReference>
<dbReference type="InterPro" id="IPR041577">
    <property type="entry name" value="RT_RNaseH_2"/>
</dbReference>
<reference evidence="10" key="1">
    <citation type="submission" date="2025-08" db="UniProtKB">
        <authorList>
            <consortium name="RefSeq"/>
        </authorList>
    </citation>
    <scope>IDENTIFICATION</scope>
</reference>
<dbReference type="AlphaFoldDB" id="A0AB40BVY6"/>
<dbReference type="CDD" id="cd01647">
    <property type="entry name" value="RT_LTR"/>
    <property type="match status" value="1"/>
</dbReference>
<evidence type="ECO:0000259" key="8">
    <source>
        <dbReference type="PROSITE" id="PS50878"/>
    </source>
</evidence>
<keyword evidence="2" id="KW-0548">Nucleotidyltransferase</keyword>
<dbReference type="PANTHER" id="PTHR37984:SF5">
    <property type="entry name" value="PROTEIN NYNRIN-LIKE"/>
    <property type="match status" value="1"/>
</dbReference>
<dbReference type="InterPro" id="IPR021109">
    <property type="entry name" value="Peptidase_aspartic_dom_sf"/>
</dbReference>
<evidence type="ECO:0000256" key="2">
    <source>
        <dbReference type="ARBA" id="ARBA00022695"/>
    </source>
</evidence>
<accession>A0AB40BVY6</accession>
<feature type="region of interest" description="Disordered" evidence="7">
    <location>
        <begin position="346"/>
        <end position="368"/>
    </location>
</feature>
<gene>
    <name evidence="10" type="primary">LOC120267197</name>
</gene>
<dbReference type="Pfam" id="PF00078">
    <property type="entry name" value="RVT_1"/>
    <property type="match status" value="1"/>
</dbReference>
<dbReference type="GeneID" id="120267197"/>
<dbReference type="SUPFAM" id="SSF56672">
    <property type="entry name" value="DNA/RNA polymerases"/>
    <property type="match status" value="1"/>
</dbReference>
<proteinExistence type="predicted"/>
<organism evidence="9 10">
    <name type="scientific">Dioscorea cayennensis subsp. rotundata</name>
    <name type="common">White Guinea yam</name>
    <name type="synonym">Dioscorea rotundata</name>
    <dbReference type="NCBI Taxonomy" id="55577"/>
    <lineage>
        <taxon>Eukaryota</taxon>
        <taxon>Viridiplantae</taxon>
        <taxon>Streptophyta</taxon>
        <taxon>Embryophyta</taxon>
        <taxon>Tracheophyta</taxon>
        <taxon>Spermatophyta</taxon>
        <taxon>Magnoliopsida</taxon>
        <taxon>Liliopsida</taxon>
        <taxon>Dioscoreales</taxon>
        <taxon>Dioscoreaceae</taxon>
        <taxon>Dioscorea</taxon>
    </lineage>
</organism>
<feature type="coiled-coil region" evidence="6">
    <location>
        <begin position="62"/>
        <end position="89"/>
    </location>
</feature>
<evidence type="ECO:0000256" key="4">
    <source>
        <dbReference type="ARBA" id="ARBA00022759"/>
    </source>
</evidence>
<dbReference type="FunFam" id="3.30.70.270:FF:000020">
    <property type="entry name" value="Transposon Tf2-6 polyprotein-like Protein"/>
    <property type="match status" value="1"/>
</dbReference>
<evidence type="ECO:0000256" key="1">
    <source>
        <dbReference type="ARBA" id="ARBA00022679"/>
    </source>
</evidence>
<dbReference type="Proteomes" id="UP001515500">
    <property type="component" value="Chromosome 8"/>
</dbReference>
<dbReference type="RefSeq" id="XP_039130827.1">
    <property type="nucleotide sequence ID" value="XM_039274893.1"/>
</dbReference>
<keyword evidence="5" id="KW-0511">Multifunctional enzyme</keyword>
<dbReference type="Pfam" id="PF17919">
    <property type="entry name" value="RT_RNaseH_2"/>
    <property type="match status" value="1"/>
</dbReference>
<sequence>MKEKSLAGKSVAMKDAKVELVGSKVAELADDLATSSWAGQRTKRERKNNLYHIGIMAENTLFKDLIAKIDNMQVAMDQLEERLMAAIEHRDDRVKLLETSLQSISKFIETHMASSNVNSIEASQPSQSLQEVEIIREKSFTTRSLEIASMHFDGPVVPWYQMVEKEGKVKTWAALVDALEDAYGPSIFENPEFALFKLTQAEESEIQMDIIPWKPESLSKAAKLAILYEDKYALIPKPNVKRSQFSPDINVTVVPGKFVNTVPKVLQTSNTPSKITGANHNSNPQPFKRISFNEMQLRKAKGLCFNCDEKYSPTHRCQTKRLLLLQWNKEPPDGEEQEVAEFVVELENSTSTEESVPRESSPKSSLNAMNSVAASSTMRFTGFIKGQPVNILLDEGNDNNFIQPRIAKFLQLDIHPTAPFKVLVGDGNSLQVEGKIDPLQIKIQGCKLSFHVYLLPIAGAEVIMGASWLATLGAHIMDYGSLSLQFYCDGKFVTLTGDKGQGPQPTTMHQLHRLSSVKSITECYQLTMESAESYPTNSLNHRLQEEVKTDNCTNPALKIPDELSDTLKQILLKYERMFEIPRGLPPSRLCDHRIPLQPNANPIKVRPYKYPHSQKTEIEAMVDQMLREGLIEPRNNPFSSPVILVKKKDGTWRFCTDYRALNAITVKDAYPIPVVYELLDELHGAKYFSKLDLRSGYHQVLLHLEDKFKTAFQTHHGHFQWVVMPFGLSNAPATFQSLMSEIFQFSMHKFVLIFFDGILIYNADWESHLQHLEIVLITLNKHQLFAKFSKCEFGMIQIEYLGHNVSGMGVQMEKSKVEAIVQWPAPTNIKQLRGLGLSGHYRRLIANYASVAHLLIELLKKDAFQWSVVAQEAFQHLKQKITTAPVLKLPDFSKHFVLETDSSRLGIGAVLSQDQHQVSFFSKKLTPVMQKQSAYVRELFVVTEVVSKFIHYLVLKRIGTVAYQLELPEEVCIHSVFHVSLLKKCEGDPGAQANSIPIPLMTNETGPSLQPISILLTRTILKDNQWVKQQYYPTFNLEDKVTVKGGSNVMKEKSLAGKSVAMKYAEVELVGSKLAEGKNMIGGGGAVGENSYNKGKAERERFIREEGRGLEAWIWLTDDHLRRPRQDGRDSQYLYYFLAYFE</sequence>
<keyword evidence="9" id="KW-1185">Reference proteome</keyword>
<name>A0AB40BVY6_DIOCR</name>
<dbReference type="Pfam" id="PF08284">
    <property type="entry name" value="RVP_2"/>
    <property type="match status" value="1"/>
</dbReference>
<dbReference type="Gene3D" id="3.30.70.270">
    <property type="match status" value="2"/>
</dbReference>
<dbReference type="PROSITE" id="PS50878">
    <property type="entry name" value="RT_POL"/>
    <property type="match status" value="1"/>
</dbReference>
<keyword evidence="4" id="KW-0378">Hydrolase</keyword>
<dbReference type="Gene3D" id="2.40.70.10">
    <property type="entry name" value="Acid Proteases"/>
    <property type="match status" value="1"/>
</dbReference>
<evidence type="ECO:0000256" key="7">
    <source>
        <dbReference type="SAM" id="MobiDB-lite"/>
    </source>
</evidence>
<protein>
    <submittedName>
        <fullName evidence="10">Uncharacterized protein LOC120267197</fullName>
    </submittedName>
</protein>
<evidence type="ECO:0000256" key="5">
    <source>
        <dbReference type="ARBA" id="ARBA00023268"/>
    </source>
</evidence>
<evidence type="ECO:0000256" key="3">
    <source>
        <dbReference type="ARBA" id="ARBA00022722"/>
    </source>
</evidence>
<dbReference type="InterPro" id="IPR050951">
    <property type="entry name" value="Retrovirus_Pol_polyprotein"/>
</dbReference>
<dbReference type="SUPFAM" id="SSF50630">
    <property type="entry name" value="Acid proteases"/>
    <property type="match status" value="1"/>
</dbReference>
<evidence type="ECO:0000313" key="10">
    <source>
        <dbReference type="RefSeq" id="XP_039130827.1"/>
    </source>
</evidence>
<evidence type="ECO:0000256" key="6">
    <source>
        <dbReference type="SAM" id="Coils"/>
    </source>
</evidence>